<dbReference type="InParanoid" id="A0A067RJC3"/>
<dbReference type="EMBL" id="KK852650">
    <property type="protein sequence ID" value="KDR19458.1"/>
    <property type="molecule type" value="Genomic_DNA"/>
</dbReference>
<gene>
    <name evidence="1" type="ORF">L798_06826</name>
</gene>
<protein>
    <submittedName>
        <fullName evidence="1">Uncharacterized protein</fullName>
    </submittedName>
</protein>
<evidence type="ECO:0000313" key="2">
    <source>
        <dbReference type="Proteomes" id="UP000027135"/>
    </source>
</evidence>
<accession>A0A067RJC3</accession>
<proteinExistence type="predicted"/>
<name>A0A067RJC3_ZOONE</name>
<evidence type="ECO:0000313" key="1">
    <source>
        <dbReference type="EMBL" id="KDR19458.1"/>
    </source>
</evidence>
<dbReference type="Proteomes" id="UP000027135">
    <property type="component" value="Unassembled WGS sequence"/>
</dbReference>
<dbReference type="AlphaFoldDB" id="A0A067RJC3"/>
<keyword evidence="2" id="KW-1185">Reference proteome</keyword>
<reference evidence="1 2" key="1">
    <citation type="journal article" date="2014" name="Nat. Commun.">
        <title>Molecular traces of alternative social organization in a termite genome.</title>
        <authorList>
            <person name="Terrapon N."/>
            <person name="Li C."/>
            <person name="Robertson H.M."/>
            <person name="Ji L."/>
            <person name="Meng X."/>
            <person name="Booth W."/>
            <person name="Chen Z."/>
            <person name="Childers C.P."/>
            <person name="Glastad K.M."/>
            <person name="Gokhale K."/>
            <person name="Gowin J."/>
            <person name="Gronenberg W."/>
            <person name="Hermansen R.A."/>
            <person name="Hu H."/>
            <person name="Hunt B.G."/>
            <person name="Huylmans A.K."/>
            <person name="Khalil S.M."/>
            <person name="Mitchell R.D."/>
            <person name="Munoz-Torres M.C."/>
            <person name="Mustard J.A."/>
            <person name="Pan H."/>
            <person name="Reese J.T."/>
            <person name="Scharf M.E."/>
            <person name="Sun F."/>
            <person name="Vogel H."/>
            <person name="Xiao J."/>
            <person name="Yang W."/>
            <person name="Yang Z."/>
            <person name="Yang Z."/>
            <person name="Zhou J."/>
            <person name="Zhu J."/>
            <person name="Brent C.S."/>
            <person name="Elsik C.G."/>
            <person name="Goodisman M.A."/>
            <person name="Liberles D.A."/>
            <person name="Roe R.M."/>
            <person name="Vargo E.L."/>
            <person name="Vilcinskas A."/>
            <person name="Wang J."/>
            <person name="Bornberg-Bauer E."/>
            <person name="Korb J."/>
            <person name="Zhang G."/>
            <person name="Liebig J."/>
        </authorList>
    </citation>
    <scope>NUCLEOTIDE SEQUENCE [LARGE SCALE GENOMIC DNA]</scope>
    <source>
        <tissue evidence="1">Whole organism</tissue>
    </source>
</reference>
<organism evidence="1 2">
    <name type="scientific">Zootermopsis nevadensis</name>
    <name type="common">Dampwood termite</name>
    <dbReference type="NCBI Taxonomy" id="136037"/>
    <lineage>
        <taxon>Eukaryota</taxon>
        <taxon>Metazoa</taxon>
        <taxon>Ecdysozoa</taxon>
        <taxon>Arthropoda</taxon>
        <taxon>Hexapoda</taxon>
        <taxon>Insecta</taxon>
        <taxon>Pterygota</taxon>
        <taxon>Neoptera</taxon>
        <taxon>Polyneoptera</taxon>
        <taxon>Dictyoptera</taxon>
        <taxon>Blattodea</taxon>
        <taxon>Blattoidea</taxon>
        <taxon>Termitoidae</taxon>
        <taxon>Termopsidae</taxon>
        <taxon>Zootermopsis</taxon>
    </lineage>
</organism>
<sequence>MHGKVDFFLLECKVAATQTASWAPTCHAFTGVAIDESRSNYPVCTYHIILL</sequence>